<dbReference type="EMBL" id="JAYKXP010000262">
    <property type="protein sequence ID" value="KAK7017069.1"/>
    <property type="molecule type" value="Genomic_DNA"/>
</dbReference>
<feature type="region of interest" description="Disordered" evidence="1">
    <location>
        <begin position="60"/>
        <end position="79"/>
    </location>
</feature>
<evidence type="ECO:0000313" key="3">
    <source>
        <dbReference type="Proteomes" id="UP001383192"/>
    </source>
</evidence>
<protein>
    <submittedName>
        <fullName evidence="2">Uncharacterized protein</fullName>
    </submittedName>
</protein>
<name>A0AAW0AV70_9AGAR</name>
<sequence length="100" mass="11244">MSTLNDTCGNHLGFKQKKKVVKDLRRRFRLDGARLIRHSPSTQTPKLEIHVEIKETLKESQLSEPAKAPVRSLSPDSSKTSVLDKYAAQPAIVTPFVYNV</sequence>
<organism evidence="2 3">
    <name type="scientific">Paramarasmius palmivorus</name>
    <dbReference type="NCBI Taxonomy" id="297713"/>
    <lineage>
        <taxon>Eukaryota</taxon>
        <taxon>Fungi</taxon>
        <taxon>Dikarya</taxon>
        <taxon>Basidiomycota</taxon>
        <taxon>Agaricomycotina</taxon>
        <taxon>Agaricomycetes</taxon>
        <taxon>Agaricomycetidae</taxon>
        <taxon>Agaricales</taxon>
        <taxon>Marasmiineae</taxon>
        <taxon>Marasmiaceae</taxon>
        <taxon>Paramarasmius</taxon>
    </lineage>
</organism>
<evidence type="ECO:0000313" key="2">
    <source>
        <dbReference type="EMBL" id="KAK7017069.1"/>
    </source>
</evidence>
<keyword evidence="3" id="KW-1185">Reference proteome</keyword>
<dbReference type="AlphaFoldDB" id="A0AAW0AV70"/>
<gene>
    <name evidence="2" type="ORF">VNI00_018709</name>
</gene>
<accession>A0AAW0AV70</accession>
<reference evidence="2 3" key="1">
    <citation type="submission" date="2024-01" db="EMBL/GenBank/DDBJ databases">
        <title>A draft genome for a cacao thread blight-causing isolate of Paramarasmius palmivorus.</title>
        <authorList>
            <person name="Baruah I.K."/>
            <person name="Bukari Y."/>
            <person name="Amoako-Attah I."/>
            <person name="Meinhardt L.W."/>
            <person name="Bailey B.A."/>
            <person name="Cohen S.P."/>
        </authorList>
    </citation>
    <scope>NUCLEOTIDE SEQUENCE [LARGE SCALE GENOMIC DNA]</scope>
    <source>
        <strain evidence="2 3">GH-12</strain>
    </source>
</reference>
<evidence type="ECO:0000256" key="1">
    <source>
        <dbReference type="SAM" id="MobiDB-lite"/>
    </source>
</evidence>
<dbReference type="Proteomes" id="UP001383192">
    <property type="component" value="Unassembled WGS sequence"/>
</dbReference>
<proteinExistence type="predicted"/>
<comment type="caution">
    <text evidence="2">The sequence shown here is derived from an EMBL/GenBank/DDBJ whole genome shotgun (WGS) entry which is preliminary data.</text>
</comment>